<gene>
    <name evidence="2" type="ORF">X975_20163</name>
</gene>
<feature type="region of interest" description="Disordered" evidence="1">
    <location>
        <begin position="1"/>
        <end position="83"/>
    </location>
</feature>
<proteinExistence type="predicted"/>
<reference evidence="2 3" key="1">
    <citation type="submission" date="2013-11" db="EMBL/GenBank/DDBJ databases">
        <title>Genome sequencing of Stegodyphus mimosarum.</title>
        <authorList>
            <person name="Bechsgaard J."/>
        </authorList>
    </citation>
    <scope>NUCLEOTIDE SEQUENCE [LARGE SCALE GENOMIC DNA]</scope>
</reference>
<dbReference type="EMBL" id="KK117942">
    <property type="protein sequence ID" value="KFM71823.1"/>
    <property type="molecule type" value="Genomic_DNA"/>
</dbReference>
<evidence type="ECO:0000256" key="1">
    <source>
        <dbReference type="SAM" id="MobiDB-lite"/>
    </source>
</evidence>
<sequence>MELDRQRSRQKSAPDGNNDTQYHFPDTTNSRRQKVVKQIRRRKTLDETETKGNTNGRSLSIDKGVLKFDSKESEAKKFNEQYQ</sequence>
<feature type="compositionally biased region" description="Basic residues" evidence="1">
    <location>
        <begin position="31"/>
        <end position="43"/>
    </location>
</feature>
<name>A0A087U384_STEMI</name>
<evidence type="ECO:0000313" key="3">
    <source>
        <dbReference type="Proteomes" id="UP000054359"/>
    </source>
</evidence>
<keyword evidence="3" id="KW-1185">Reference proteome</keyword>
<evidence type="ECO:0000313" key="2">
    <source>
        <dbReference type="EMBL" id="KFM71823.1"/>
    </source>
</evidence>
<feature type="compositionally biased region" description="Basic and acidic residues" evidence="1">
    <location>
        <begin position="64"/>
        <end position="83"/>
    </location>
</feature>
<protein>
    <submittedName>
        <fullName evidence="2">Uncharacterized protein</fullName>
    </submittedName>
</protein>
<feature type="non-terminal residue" evidence="2">
    <location>
        <position position="83"/>
    </location>
</feature>
<dbReference type="AlphaFoldDB" id="A0A087U384"/>
<accession>A0A087U384</accession>
<organism evidence="2 3">
    <name type="scientific">Stegodyphus mimosarum</name>
    <name type="common">African social velvet spider</name>
    <dbReference type="NCBI Taxonomy" id="407821"/>
    <lineage>
        <taxon>Eukaryota</taxon>
        <taxon>Metazoa</taxon>
        <taxon>Ecdysozoa</taxon>
        <taxon>Arthropoda</taxon>
        <taxon>Chelicerata</taxon>
        <taxon>Arachnida</taxon>
        <taxon>Araneae</taxon>
        <taxon>Araneomorphae</taxon>
        <taxon>Entelegynae</taxon>
        <taxon>Eresoidea</taxon>
        <taxon>Eresidae</taxon>
        <taxon>Stegodyphus</taxon>
    </lineage>
</organism>
<dbReference type="Proteomes" id="UP000054359">
    <property type="component" value="Unassembled WGS sequence"/>
</dbReference>
<feature type="compositionally biased region" description="Polar residues" evidence="1">
    <location>
        <begin position="15"/>
        <end position="30"/>
    </location>
</feature>